<dbReference type="SUPFAM" id="SSF55729">
    <property type="entry name" value="Acyl-CoA N-acyltransferases (Nat)"/>
    <property type="match status" value="1"/>
</dbReference>
<dbReference type="Gene3D" id="3.40.630.30">
    <property type="match status" value="1"/>
</dbReference>
<dbReference type="CDD" id="cd04301">
    <property type="entry name" value="NAT_SF"/>
    <property type="match status" value="1"/>
</dbReference>
<reference evidence="2 3" key="1">
    <citation type="journal article" date="2019" name="Int. J. Syst. Evol. Microbiol.">
        <title>The Global Catalogue of Microorganisms (GCM) 10K type strain sequencing project: providing services to taxonomists for standard genome sequencing and annotation.</title>
        <authorList>
            <consortium name="The Broad Institute Genomics Platform"/>
            <consortium name="The Broad Institute Genome Sequencing Center for Infectious Disease"/>
            <person name="Wu L."/>
            <person name="Ma J."/>
        </authorList>
    </citation>
    <scope>NUCLEOTIDE SEQUENCE [LARGE SCALE GENOMIC DNA]</scope>
    <source>
        <strain evidence="2 3">XZYJT29</strain>
    </source>
</reference>
<keyword evidence="3" id="KW-1185">Reference proteome</keyword>
<dbReference type="InterPro" id="IPR000182">
    <property type="entry name" value="GNAT_dom"/>
</dbReference>
<gene>
    <name evidence="2" type="ORF">ACFQMA_24015</name>
</gene>
<accession>A0ABD5YAD4</accession>
<evidence type="ECO:0000313" key="3">
    <source>
        <dbReference type="Proteomes" id="UP001596432"/>
    </source>
</evidence>
<feature type="domain" description="N-acetyltransferase" evidence="1">
    <location>
        <begin position="239"/>
        <end position="285"/>
    </location>
</feature>
<dbReference type="EMBL" id="JBHTAS010000002">
    <property type="protein sequence ID" value="MFC7142880.1"/>
    <property type="molecule type" value="Genomic_DNA"/>
</dbReference>
<evidence type="ECO:0000259" key="1">
    <source>
        <dbReference type="Pfam" id="PF00583"/>
    </source>
</evidence>
<dbReference type="RefSeq" id="WP_274326333.1">
    <property type="nucleotide sequence ID" value="NZ_CP118159.1"/>
</dbReference>
<dbReference type="Proteomes" id="UP001596432">
    <property type="component" value="Unassembled WGS sequence"/>
</dbReference>
<dbReference type="GO" id="GO:0016746">
    <property type="term" value="F:acyltransferase activity"/>
    <property type="evidence" value="ECO:0007669"/>
    <property type="project" value="UniProtKB-KW"/>
</dbReference>
<dbReference type="InterPro" id="IPR016181">
    <property type="entry name" value="Acyl_CoA_acyltransferase"/>
</dbReference>
<comment type="caution">
    <text evidence="2">The sequence shown here is derived from an EMBL/GenBank/DDBJ whole genome shotgun (WGS) entry which is preliminary data.</text>
</comment>
<protein>
    <submittedName>
        <fullName evidence="2">GNAT family N-acetyltransferase</fullName>
        <ecNumber evidence="2">2.3.1.-</ecNumber>
    </submittedName>
</protein>
<dbReference type="GeneID" id="78823241"/>
<evidence type="ECO:0000313" key="2">
    <source>
        <dbReference type="EMBL" id="MFC7142880.1"/>
    </source>
</evidence>
<sequence length="336" mass="37479">MSSAERVLEEEETLVVEMEVEHRRQFGSVQIGSVLFTDRRAVFSYQSNGAWTQFGEADLSAEPFAQYVDGELHAVFIPATDSDAVLQLQSDYIEEVESVTGLSSAMSVLGEASRDPPVDPAECTCDRMSSNKVLVENENMELGEDFDEEEFRFVSCEDCFRIYGRYRHGKKASLNKLFSADWLFGGDLSYESIVDFDNEDAYAIHHTPSGPVRVQDALLVLSHIGSRSGEVVSTYKHDYQHALCYVLDDTVVGYLTWEPHERGPILSQLYIREEYRGQGLAANLVSGWYENVCDSEHYFADEPTSGGKAVLSSIGHLDRASGPAREVHNLTPLAFG</sequence>
<proteinExistence type="predicted"/>
<keyword evidence="2" id="KW-0012">Acyltransferase</keyword>
<dbReference type="Pfam" id="PF00583">
    <property type="entry name" value="Acetyltransf_1"/>
    <property type="match status" value="1"/>
</dbReference>
<dbReference type="AlphaFoldDB" id="A0ABD5YAD4"/>
<name>A0ABD5YAD4_9EURY</name>
<dbReference type="EC" id="2.3.1.-" evidence="2"/>
<keyword evidence="2" id="KW-0808">Transferase</keyword>
<organism evidence="2 3">
    <name type="scientific">Halosimplex aquaticum</name>
    <dbReference type="NCBI Taxonomy" id="3026162"/>
    <lineage>
        <taxon>Archaea</taxon>
        <taxon>Methanobacteriati</taxon>
        <taxon>Methanobacteriota</taxon>
        <taxon>Stenosarchaea group</taxon>
        <taxon>Halobacteria</taxon>
        <taxon>Halobacteriales</taxon>
        <taxon>Haloarculaceae</taxon>
        <taxon>Halosimplex</taxon>
    </lineage>
</organism>